<dbReference type="Pfam" id="PF19556">
    <property type="entry name" value="PRTRC_E"/>
    <property type="match status" value="1"/>
</dbReference>
<organism evidence="3 4">
    <name type="scientific">Barnesiella viscericola DSM 18177</name>
    <dbReference type="NCBI Taxonomy" id="880074"/>
    <lineage>
        <taxon>Bacteria</taxon>
        <taxon>Pseudomonadati</taxon>
        <taxon>Bacteroidota</taxon>
        <taxon>Bacteroidia</taxon>
        <taxon>Bacteroidales</taxon>
        <taxon>Barnesiellaceae</taxon>
        <taxon>Barnesiella</taxon>
    </lineage>
</organism>
<name>W0EVK7_9BACT</name>
<evidence type="ECO:0000313" key="4">
    <source>
        <dbReference type="Proteomes" id="UP000018901"/>
    </source>
</evidence>
<dbReference type="STRING" id="880074.BARVI_10565"/>
<feature type="region of interest" description="Disordered" evidence="1">
    <location>
        <begin position="89"/>
        <end position="118"/>
    </location>
</feature>
<protein>
    <submittedName>
        <fullName evidence="3">PRTRC system protein E</fullName>
    </submittedName>
</protein>
<dbReference type="eggNOG" id="ENOG502Z8BB">
    <property type="taxonomic scope" value="Bacteria"/>
</dbReference>
<evidence type="ECO:0000256" key="1">
    <source>
        <dbReference type="SAM" id="MobiDB-lite"/>
    </source>
</evidence>
<reference evidence="3 4" key="1">
    <citation type="submission" date="2013-12" db="EMBL/GenBank/DDBJ databases">
        <authorList>
            <consortium name="DOE Joint Genome Institute"/>
            <person name="Eisen J."/>
            <person name="Huntemann M."/>
            <person name="Han J."/>
            <person name="Chen A."/>
            <person name="Kyrpides N."/>
            <person name="Mavromatis K."/>
            <person name="Markowitz V."/>
            <person name="Palaniappan K."/>
            <person name="Ivanova N."/>
            <person name="Schaumberg A."/>
            <person name="Pati A."/>
            <person name="Liolios K."/>
            <person name="Nordberg H.P."/>
            <person name="Cantor M.N."/>
            <person name="Hua S.X."/>
            <person name="Woyke T."/>
        </authorList>
    </citation>
    <scope>NUCLEOTIDE SEQUENCE [LARGE SCALE GENOMIC DNA]</scope>
    <source>
        <strain evidence="4">DSM 18177</strain>
    </source>
</reference>
<gene>
    <name evidence="3" type="ORF">BARVI_10565</name>
</gene>
<dbReference type="RefSeq" id="WP_025279167.1">
    <property type="nucleotide sequence ID" value="NZ_CP007034.1"/>
</dbReference>
<dbReference type="GeneID" id="90529832"/>
<keyword evidence="4" id="KW-1185">Reference proteome</keyword>
<dbReference type="KEGG" id="bvs:BARVI_10565"/>
<evidence type="ECO:0000313" key="3">
    <source>
        <dbReference type="EMBL" id="AHF13116.1"/>
    </source>
</evidence>
<dbReference type="OrthoDB" id="1050181at2"/>
<feature type="compositionally biased region" description="Low complexity" evidence="1">
    <location>
        <begin position="214"/>
        <end position="251"/>
    </location>
</feature>
<dbReference type="InterPro" id="IPR022273">
    <property type="entry name" value="PRTRC_protein-E"/>
</dbReference>
<proteinExistence type="predicted"/>
<sequence length="361" mass="40089">MFFQSMNQMMTPNVDITLVIRKSAEGRMAVSVLPKSNTLKDEAQNSIVPLTLNGTPEELDSGFMQVVARPMQKASGLISNMAQFEAQANKAASSSKGAKEAKTKESKEDREKREKYEKNLKKAEEHIAAKRHKEAVDALTEARKYAKPDDLKTIDERLDEQKKLVGQGDLFAMMEEPEQAQPQQPQVQQPVQQPATAQVQQPQAQPLPMPEPVPQVQQQTVQQTGPQQQPTMPQQEMPAQAAHPAQQPYGNPGQGYGGQYGYPQQPQGWPQQAHPNGGYPQYAHQNGGMTPPNGGQHGTYPPNGQPRYAQQPMPFEHDMAAHAPRMADPDDAPPYRPEEYADYPDFPASMLQGNYVQPQMM</sequence>
<feature type="domain" description="ParB-related ThiF-related cassette protein E" evidence="2">
    <location>
        <begin position="2"/>
        <end position="174"/>
    </location>
</feature>
<dbReference type="AlphaFoldDB" id="W0EVK7"/>
<dbReference type="NCBIfam" id="TIGR03741">
    <property type="entry name" value="PRTRC_E"/>
    <property type="match status" value="1"/>
</dbReference>
<dbReference type="PATRIC" id="fig|880074.11.peg.2191"/>
<feature type="compositionally biased region" description="Low complexity" evidence="1">
    <location>
        <begin position="179"/>
        <end position="204"/>
    </location>
</feature>
<dbReference type="Proteomes" id="UP000018901">
    <property type="component" value="Chromosome"/>
</dbReference>
<dbReference type="EMBL" id="CP007034">
    <property type="protein sequence ID" value="AHF13116.1"/>
    <property type="molecule type" value="Genomic_DNA"/>
</dbReference>
<feature type="region of interest" description="Disordered" evidence="1">
    <location>
        <begin position="324"/>
        <end position="348"/>
    </location>
</feature>
<accession>W0EVK7</accession>
<feature type="compositionally biased region" description="Low complexity" evidence="1">
    <location>
        <begin position="261"/>
        <end position="272"/>
    </location>
</feature>
<feature type="compositionally biased region" description="Basic and acidic residues" evidence="1">
    <location>
        <begin position="97"/>
        <end position="118"/>
    </location>
</feature>
<evidence type="ECO:0000259" key="2">
    <source>
        <dbReference type="Pfam" id="PF19556"/>
    </source>
</evidence>
<feature type="region of interest" description="Disordered" evidence="1">
    <location>
        <begin position="173"/>
        <end position="311"/>
    </location>
</feature>
<dbReference type="HOGENOM" id="CLU_071561_0_0_10"/>